<comment type="caution">
    <text evidence="3">The sequence shown here is derived from an EMBL/GenBank/DDBJ whole genome shotgun (WGS) entry which is preliminary data.</text>
</comment>
<keyword evidence="1" id="KW-0472">Membrane</keyword>
<keyword evidence="1" id="KW-1133">Transmembrane helix</keyword>
<dbReference type="EMBL" id="JAAAJA010000024">
    <property type="protein sequence ID" value="KAG0265993.1"/>
    <property type="molecule type" value="Genomic_DNA"/>
</dbReference>
<accession>A0A9P6QDG7</accession>
<evidence type="ECO:0000256" key="1">
    <source>
        <dbReference type="RuleBase" id="RU363021"/>
    </source>
</evidence>
<dbReference type="OrthoDB" id="2399148at2759"/>
<dbReference type="InterPro" id="IPR019166">
    <property type="entry name" value="MIC26/MIC27"/>
</dbReference>
<protein>
    <recommendedName>
        <fullName evidence="1">MICOS complex subunit</fullName>
    </recommendedName>
</protein>
<gene>
    <name evidence="3" type="ORF">BG011_003643</name>
</gene>
<name>A0A9P6QDG7_9FUNG</name>
<keyword evidence="1" id="KW-0999">Mitochondrion inner membrane</keyword>
<dbReference type="PANTHER" id="PTHR28268:SF1">
    <property type="entry name" value="MICOS SUBUNIT MIC26"/>
    <property type="match status" value="1"/>
</dbReference>
<dbReference type="AlphaFoldDB" id="A0A9P6QDG7"/>
<dbReference type="Proteomes" id="UP000726737">
    <property type="component" value="Unassembled WGS sequence"/>
</dbReference>
<dbReference type="GO" id="GO:0044284">
    <property type="term" value="C:mitochondrial crista junction"/>
    <property type="evidence" value="ECO:0007669"/>
    <property type="project" value="TreeGrafter"/>
</dbReference>
<dbReference type="GO" id="GO:0061617">
    <property type="term" value="C:MICOS complex"/>
    <property type="evidence" value="ECO:0007669"/>
    <property type="project" value="UniProtKB-UniRule"/>
</dbReference>
<evidence type="ECO:0000313" key="3">
    <source>
        <dbReference type="EMBL" id="KAG0265993.1"/>
    </source>
</evidence>
<dbReference type="PANTHER" id="PTHR28268">
    <property type="entry name" value="MICOS SUBUNIT MIC26"/>
    <property type="match status" value="1"/>
</dbReference>
<organism evidence="3 4">
    <name type="scientific">Mortierella polycephala</name>
    <dbReference type="NCBI Taxonomy" id="41804"/>
    <lineage>
        <taxon>Eukaryota</taxon>
        <taxon>Fungi</taxon>
        <taxon>Fungi incertae sedis</taxon>
        <taxon>Mucoromycota</taxon>
        <taxon>Mortierellomycotina</taxon>
        <taxon>Mortierellomycetes</taxon>
        <taxon>Mortierellales</taxon>
        <taxon>Mortierellaceae</taxon>
        <taxon>Mortierella</taxon>
    </lineage>
</organism>
<reference evidence="3" key="1">
    <citation type="journal article" date="2020" name="Fungal Divers.">
        <title>Resolving the Mortierellaceae phylogeny through synthesis of multi-gene phylogenetics and phylogenomics.</title>
        <authorList>
            <person name="Vandepol N."/>
            <person name="Liber J."/>
            <person name="Desiro A."/>
            <person name="Na H."/>
            <person name="Kennedy M."/>
            <person name="Barry K."/>
            <person name="Grigoriev I.V."/>
            <person name="Miller A.N."/>
            <person name="O'Donnell K."/>
            <person name="Stajich J.E."/>
            <person name="Bonito G."/>
        </authorList>
    </citation>
    <scope>NUCLEOTIDE SEQUENCE</scope>
    <source>
        <strain evidence="3">KOD948</strain>
    </source>
</reference>
<dbReference type="InterPro" id="IPR033181">
    <property type="entry name" value="Mic26_fungi"/>
</dbReference>
<comment type="subunit">
    <text evidence="1">Component of the mitochondrial contact site and cristae organizing system (MICOS) complex.</text>
</comment>
<dbReference type="Pfam" id="PF09769">
    <property type="entry name" value="ApoO"/>
    <property type="match status" value="1"/>
</dbReference>
<comment type="subcellular location">
    <subcellularLocation>
        <location evidence="1">Mitochondrion inner membrane</location>
    </subcellularLocation>
</comment>
<feature type="transmembrane region" description="Helical" evidence="1">
    <location>
        <begin position="46"/>
        <end position="63"/>
    </location>
</feature>
<sequence length="426" mass="47713">MSLPSDNNTYRRLKADQEPLLPGLAYAGAAGIGGSVLVYRVRSVPIRVLTPLAFAAVAGSYFLPAHTDLIKSRWMPMRMSKTDDVVPNSPLSTMRDLKQGAEEVASDLEHKTKETVDDVSRQAQANWVDIKQKSENLAEAYREAGQEKVSNAVEKSVSGAKSWLDRQKNEADHLLEETSSILSASSFPSTASNRDNNKFHGSAAREQSQEQPSSSRWSWWSQSDSISPKKDVENKIDSKTDTAPEVKRVKRPESDPKMREKKSEDEKNPLLLVDKNRASLAVKGHDDAVNRAALERKDAEERGLKVYDNVNDASLPKDLQSSIVKIPIEVARKAAESDIKDGKYIVRELKEPPGQFERVIPSKSKKDIDHGLQNLDKRAHMLYDGVEHLEHKINERIQKSLQAEADFWHQQSLKEEAKTRGGERGM</sequence>
<dbReference type="GO" id="GO:0042407">
    <property type="term" value="P:cristae formation"/>
    <property type="evidence" value="ECO:0007669"/>
    <property type="project" value="InterPro"/>
</dbReference>
<evidence type="ECO:0000313" key="4">
    <source>
        <dbReference type="Proteomes" id="UP000726737"/>
    </source>
</evidence>
<feature type="region of interest" description="Disordered" evidence="2">
    <location>
        <begin position="185"/>
        <end position="268"/>
    </location>
</feature>
<feature type="compositionally biased region" description="Polar residues" evidence="2">
    <location>
        <begin position="185"/>
        <end position="194"/>
    </location>
</feature>
<keyword evidence="1" id="KW-0496">Mitochondrion</keyword>
<evidence type="ECO:0000256" key="2">
    <source>
        <dbReference type="SAM" id="MobiDB-lite"/>
    </source>
</evidence>
<comment type="function">
    <text evidence="1">Component of the MICOS complex, a large protein complex of the mitochondrial inner membrane that plays crucial roles in the maintenance of crista junctions, inner membrane architecture, and formation of contact sites to the outer membrane.</text>
</comment>
<feature type="compositionally biased region" description="Low complexity" evidence="2">
    <location>
        <begin position="202"/>
        <end position="226"/>
    </location>
</feature>
<proteinExistence type="predicted"/>
<feature type="compositionally biased region" description="Basic and acidic residues" evidence="2">
    <location>
        <begin position="227"/>
        <end position="268"/>
    </location>
</feature>
<keyword evidence="1" id="KW-0812">Transmembrane</keyword>
<keyword evidence="4" id="KW-1185">Reference proteome</keyword>
<feature type="transmembrane region" description="Helical" evidence="1">
    <location>
        <begin position="20"/>
        <end position="39"/>
    </location>
</feature>